<dbReference type="GO" id="GO:0005524">
    <property type="term" value="F:ATP binding"/>
    <property type="evidence" value="ECO:0007669"/>
    <property type="project" value="UniProtKB-KW"/>
</dbReference>
<evidence type="ECO:0000259" key="19">
    <source>
        <dbReference type="Pfam" id="PF13614"/>
    </source>
</evidence>
<accession>A0A1V8RMA3</accession>
<evidence type="ECO:0000256" key="3">
    <source>
        <dbReference type="ARBA" id="ARBA00008883"/>
    </source>
</evidence>
<feature type="coiled-coil region" evidence="16">
    <location>
        <begin position="375"/>
        <end position="426"/>
    </location>
</feature>
<evidence type="ECO:0000256" key="14">
    <source>
        <dbReference type="ARBA" id="ARBA00023137"/>
    </source>
</evidence>
<evidence type="ECO:0000256" key="6">
    <source>
        <dbReference type="ARBA" id="ARBA00022519"/>
    </source>
</evidence>
<evidence type="ECO:0000256" key="11">
    <source>
        <dbReference type="ARBA" id="ARBA00022840"/>
    </source>
</evidence>
<evidence type="ECO:0000256" key="9">
    <source>
        <dbReference type="ARBA" id="ARBA00022741"/>
    </source>
</evidence>
<name>A0A1V8RMA3_9HYPH</name>
<dbReference type="InterPro" id="IPR003856">
    <property type="entry name" value="LPS_length_determ_N"/>
</dbReference>
<proteinExistence type="inferred from homology"/>
<dbReference type="InterPro" id="IPR005702">
    <property type="entry name" value="Wzc-like_C"/>
</dbReference>
<keyword evidence="10" id="KW-0418">Kinase</keyword>
<feature type="transmembrane region" description="Helical" evidence="17">
    <location>
        <begin position="38"/>
        <end position="56"/>
    </location>
</feature>
<feature type="domain" description="AAA" evidence="19">
    <location>
        <begin position="585"/>
        <end position="703"/>
    </location>
</feature>
<dbReference type="InterPro" id="IPR025669">
    <property type="entry name" value="AAA_dom"/>
</dbReference>
<dbReference type="Pfam" id="PF13807">
    <property type="entry name" value="GNVR"/>
    <property type="match status" value="1"/>
</dbReference>
<dbReference type="AlphaFoldDB" id="A0A1V8RMA3"/>
<keyword evidence="12 17" id="KW-1133">Transmembrane helix</keyword>
<evidence type="ECO:0000259" key="20">
    <source>
        <dbReference type="Pfam" id="PF13807"/>
    </source>
</evidence>
<evidence type="ECO:0000256" key="8">
    <source>
        <dbReference type="ARBA" id="ARBA00022692"/>
    </source>
</evidence>
<dbReference type="STRING" id="1873176.BFN67_05360"/>
<dbReference type="PANTHER" id="PTHR32309">
    <property type="entry name" value="TYROSINE-PROTEIN KINASE"/>
    <property type="match status" value="1"/>
</dbReference>
<keyword evidence="11" id="KW-0067">ATP-binding</keyword>
<dbReference type="PANTHER" id="PTHR32309:SF13">
    <property type="entry name" value="FERRIC ENTEROBACTIN TRANSPORT PROTEIN FEPE"/>
    <property type="match status" value="1"/>
</dbReference>
<keyword evidence="6" id="KW-0997">Cell inner membrane</keyword>
<dbReference type="CDD" id="cd05387">
    <property type="entry name" value="BY-kinase"/>
    <property type="match status" value="1"/>
</dbReference>
<dbReference type="NCBIfam" id="TIGR01005">
    <property type="entry name" value="eps_transp_fam"/>
    <property type="match status" value="1"/>
</dbReference>
<comment type="catalytic activity">
    <reaction evidence="15">
        <text>L-tyrosyl-[protein] + ATP = O-phospho-L-tyrosyl-[protein] + ADP + H(+)</text>
        <dbReference type="Rhea" id="RHEA:10596"/>
        <dbReference type="Rhea" id="RHEA-COMP:10136"/>
        <dbReference type="Rhea" id="RHEA-COMP:20101"/>
        <dbReference type="ChEBI" id="CHEBI:15378"/>
        <dbReference type="ChEBI" id="CHEBI:30616"/>
        <dbReference type="ChEBI" id="CHEBI:46858"/>
        <dbReference type="ChEBI" id="CHEBI:61978"/>
        <dbReference type="ChEBI" id="CHEBI:456216"/>
        <dbReference type="EC" id="2.7.10.2"/>
    </reaction>
</comment>
<evidence type="ECO:0000256" key="15">
    <source>
        <dbReference type="ARBA" id="ARBA00051245"/>
    </source>
</evidence>
<comment type="caution">
    <text evidence="21">The sequence shown here is derived from an EMBL/GenBank/DDBJ whole genome shotgun (WGS) entry which is preliminary data.</text>
</comment>
<evidence type="ECO:0000256" key="5">
    <source>
        <dbReference type="ARBA" id="ARBA00022475"/>
    </source>
</evidence>
<keyword evidence="5" id="KW-1003">Cell membrane</keyword>
<keyword evidence="8 17" id="KW-0812">Transmembrane</keyword>
<evidence type="ECO:0000256" key="10">
    <source>
        <dbReference type="ARBA" id="ARBA00022777"/>
    </source>
</evidence>
<feature type="domain" description="Tyrosine-protein kinase G-rich" evidence="20">
    <location>
        <begin position="405"/>
        <end position="477"/>
    </location>
</feature>
<comment type="subcellular location">
    <subcellularLocation>
        <location evidence="1">Cell inner membrane</location>
        <topology evidence="1">Multi-pass membrane protein</topology>
    </subcellularLocation>
</comment>
<dbReference type="InterPro" id="IPR027417">
    <property type="entry name" value="P-loop_NTPase"/>
</dbReference>
<dbReference type="EC" id="2.7.10.2" evidence="4"/>
<keyword evidence="9" id="KW-0547">Nucleotide-binding</keyword>
<evidence type="ECO:0000256" key="2">
    <source>
        <dbReference type="ARBA" id="ARBA00007316"/>
    </source>
</evidence>
<keyword evidence="14" id="KW-0829">Tyrosine-protein kinase</keyword>
<dbReference type="Proteomes" id="UP000191905">
    <property type="component" value="Unassembled WGS sequence"/>
</dbReference>
<keyword evidence="16" id="KW-0175">Coiled coil</keyword>
<keyword evidence="7" id="KW-0808">Transferase</keyword>
<evidence type="ECO:0000256" key="13">
    <source>
        <dbReference type="ARBA" id="ARBA00023136"/>
    </source>
</evidence>
<dbReference type="Pfam" id="PF02706">
    <property type="entry name" value="Wzz"/>
    <property type="match status" value="1"/>
</dbReference>
<dbReference type="SUPFAM" id="SSF52540">
    <property type="entry name" value="P-loop containing nucleoside triphosphate hydrolases"/>
    <property type="match status" value="1"/>
</dbReference>
<gene>
    <name evidence="21" type="ORF">BFN67_05360</name>
</gene>
<organism evidence="21 22">
    <name type="scientific">Manganibacter manganicus</name>
    <dbReference type="NCBI Taxonomy" id="1873176"/>
    <lineage>
        <taxon>Bacteria</taxon>
        <taxon>Pseudomonadati</taxon>
        <taxon>Pseudomonadota</taxon>
        <taxon>Alphaproteobacteria</taxon>
        <taxon>Hyphomicrobiales</taxon>
        <taxon>Phyllobacteriaceae</taxon>
        <taxon>Manganibacter</taxon>
    </lineage>
</organism>
<evidence type="ECO:0000256" key="7">
    <source>
        <dbReference type="ARBA" id="ARBA00022679"/>
    </source>
</evidence>
<dbReference type="Pfam" id="PF13614">
    <property type="entry name" value="AAA_31"/>
    <property type="match status" value="1"/>
</dbReference>
<protein>
    <recommendedName>
        <fullName evidence="4">non-specific protein-tyrosine kinase</fullName>
        <ecNumber evidence="4">2.7.10.2</ecNumber>
    </recommendedName>
</protein>
<reference evidence="21 22" key="1">
    <citation type="journal article" date="2016" name="Int. J. Syst. Evol. Microbiol.">
        <title>Pseudaminobacter manganicus sp. nov., isolated from sludge of a manganese mine.</title>
        <authorList>
            <person name="Li J."/>
            <person name="Huang J."/>
            <person name="Liao S."/>
            <person name="Wang G."/>
        </authorList>
    </citation>
    <scope>NUCLEOTIDE SEQUENCE [LARGE SCALE GENOMIC DNA]</scope>
    <source>
        <strain evidence="21 22">JH-7</strain>
    </source>
</reference>
<feature type="domain" description="Polysaccharide chain length determinant N-terminal" evidence="18">
    <location>
        <begin position="22"/>
        <end position="111"/>
    </location>
</feature>
<evidence type="ECO:0000256" key="4">
    <source>
        <dbReference type="ARBA" id="ARBA00011903"/>
    </source>
</evidence>
<comment type="similarity">
    <text evidence="2">Belongs to the CpsD/CapB family.</text>
</comment>
<dbReference type="GO" id="GO:0004715">
    <property type="term" value="F:non-membrane spanning protein tyrosine kinase activity"/>
    <property type="evidence" value="ECO:0007669"/>
    <property type="project" value="UniProtKB-EC"/>
</dbReference>
<evidence type="ECO:0000313" key="22">
    <source>
        <dbReference type="Proteomes" id="UP000191905"/>
    </source>
</evidence>
<dbReference type="InterPro" id="IPR050445">
    <property type="entry name" value="Bact_polysacc_biosynth/exp"/>
</dbReference>
<evidence type="ECO:0000259" key="18">
    <source>
        <dbReference type="Pfam" id="PF02706"/>
    </source>
</evidence>
<evidence type="ECO:0000256" key="16">
    <source>
        <dbReference type="SAM" id="Coils"/>
    </source>
</evidence>
<evidence type="ECO:0000256" key="17">
    <source>
        <dbReference type="SAM" id="Phobius"/>
    </source>
</evidence>
<dbReference type="NCBIfam" id="TIGR01007">
    <property type="entry name" value="eps_fam"/>
    <property type="match status" value="1"/>
</dbReference>
<keyword evidence="13 17" id="KW-0472">Membrane</keyword>
<comment type="similarity">
    <text evidence="3">Belongs to the etk/wzc family.</text>
</comment>
<sequence length="787" mass="85140">MNDGRFPLKNRGMMPTAGPDEFIDLDRLFAAARRQARLVMLFGLLGLALGVAYLVFTPPVYTASTHILLDDNLAKFAQDASTPPANAEAESTVLSEVEILKSSRLARAVVKAENLQDNEAFLNPPRSPVARLKSAVKSVLAIFVSKPERSNGSAENGNIGKAIARLQQGLSAERVGRSLVIAVSFQDTDPKLAGAITRAYAKAYLSDHLDANFDATQRATVWLQGRLDDLRESSQKAALAVAQFRAKAGLTEAGGELMSEQQLSDLNSQVILAQADTANAFARYSQFKAIVDSGPDNAVKNATIPSEKGSSNNNTALINDMKARYLSMAKREQDISQQFGEDHPQAVALRREEADLTKQIFAELQRLTESYRNAYEVAKAREDSLRSNVENLTGKNSETGKDQVELRNLEQRAQSLATLYQAFLARYEQASQQSSFPIPQARVISQAGNPTSASSPRKSMVLGLSLVLGLFAGVGAGALQEFRERFFRTGEDVRNALGLNFLGHLPLVEQGLVETTRKAPATATGNQSGQSGPETVTPRMLRVAINAPSSAFAETLRNTKLASDVVLHHTKCKVIGFASVLPREGKTTVAANFAGLLAANGARTLLIDADLRNPGLSRSLPLLPEKGLVEVIVGQQPWQSACLSDRKTRLAILPAVGNKRISHTSELISGPGMANLLEEARNIFDYIVVDLPPLGPVVDAKAFAPLADGFVMVTQWGATPRALVRSVLQVERHIAGKMLGVVLNKTDMKSLARYGVFGGAEKYLDRYGSYYVEQIGTDRSARKMEPA</sequence>
<evidence type="ECO:0000256" key="12">
    <source>
        <dbReference type="ARBA" id="ARBA00022989"/>
    </source>
</evidence>
<dbReference type="InterPro" id="IPR032807">
    <property type="entry name" value="GNVR"/>
</dbReference>
<evidence type="ECO:0000256" key="1">
    <source>
        <dbReference type="ARBA" id="ARBA00004429"/>
    </source>
</evidence>
<dbReference type="GO" id="GO:0005886">
    <property type="term" value="C:plasma membrane"/>
    <property type="evidence" value="ECO:0007669"/>
    <property type="project" value="UniProtKB-SubCell"/>
</dbReference>
<dbReference type="InterPro" id="IPR005700">
    <property type="entry name" value="EPS_ExoP-like"/>
</dbReference>
<dbReference type="Gene3D" id="3.40.50.300">
    <property type="entry name" value="P-loop containing nucleotide triphosphate hydrolases"/>
    <property type="match status" value="1"/>
</dbReference>
<keyword evidence="22" id="KW-1185">Reference proteome</keyword>
<evidence type="ECO:0000313" key="21">
    <source>
        <dbReference type="EMBL" id="OQM74276.1"/>
    </source>
</evidence>
<dbReference type="EMBL" id="MDET01000034">
    <property type="protein sequence ID" value="OQM74276.1"/>
    <property type="molecule type" value="Genomic_DNA"/>
</dbReference>